<evidence type="ECO:0000256" key="4">
    <source>
        <dbReference type="ARBA" id="ARBA00023136"/>
    </source>
</evidence>
<dbReference type="PANTHER" id="PTHR37422">
    <property type="entry name" value="TEICHURONIC ACID BIOSYNTHESIS PROTEIN TUAE"/>
    <property type="match status" value="1"/>
</dbReference>
<keyword evidence="8" id="KW-1185">Reference proteome</keyword>
<evidence type="ECO:0000256" key="5">
    <source>
        <dbReference type="SAM" id="Phobius"/>
    </source>
</evidence>
<dbReference type="GO" id="GO:0016020">
    <property type="term" value="C:membrane"/>
    <property type="evidence" value="ECO:0007669"/>
    <property type="project" value="UniProtKB-SubCell"/>
</dbReference>
<feature type="transmembrane region" description="Helical" evidence="5">
    <location>
        <begin position="180"/>
        <end position="198"/>
    </location>
</feature>
<dbReference type="OrthoDB" id="8554812at2"/>
<keyword evidence="2 5" id="KW-0812">Transmembrane</keyword>
<dbReference type="STRING" id="619304.SAMN05421760_101434"/>
<protein>
    <submittedName>
        <fullName evidence="7">O-antigen ligase</fullName>
    </submittedName>
</protein>
<evidence type="ECO:0000256" key="2">
    <source>
        <dbReference type="ARBA" id="ARBA00022692"/>
    </source>
</evidence>
<keyword evidence="4 5" id="KW-0472">Membrane</keyword>
<evidence type="ECO:0000259" key="6">
    <source>
        <dbReference type="Pfam" id="PF04932"/>
    </source>
</evidence>
<feature type="transmembrane region" description="Helical" evidence="5">
    <location>
        <begin position="337"/>
        <end position="358"/>
    </location>
</feature>
<name>A0A1N7J0U4_9GAMM</name>
<feature type="transmembrane region" description="Helical" evidence="5">
    <location>
        <begin position="396"/>
        <end position="414"/>
    </location>
</feature>
<dbReference type="Proteomes" id="UP000185999">
    <property type="component" value="Unassembled WGS sequence"/>
</dbReference>
<feature type="transmembrane region" description="Helical" evidence="5">
    <location>
        <begin position="204"/>
        <end position="219"/>
    </location>
</feature>
<feature type="transmembrane region" description="Helical" evidence="5">
    <location>
        <begin position="58"/>
        <end position="76"/>
    </location>
</feature>
<gene>
    <name evidence="7" type="ORF">SAMN05421760_101434</name>
</gene>
<dbReference type="InterPro" id="IPR007016">
    <property type="entry name" value="O-antigen_ligase-rel_domated"/>
</dbReference>
<dbReference type="GO" id="GO:0016874">
    <property type="term" value="F:ligase activity"/>
    <property type="evidence" value="ECO:0007669"/>
    <property type="project" value="UniProtKB-KW"/>
</dbReference>
<feature type="transmembrane region" description="Helical" evidence="5">
    <location>
        <begin position="231"/>
        <end position="249"/>
    </location>
</feature>
<keyword evidence="3 5" id="KW-1133">Transmembrane helix</keyword>
<dbReference type="RefSeq" id="WP_054342627.1">
    <property type="nucleotide sequence ID" value="NZ_FTOE01000001.1"/>
</dbReference>
<keyword evidence="7" id="KW-0436">Ligase</keyword>
<comment type="subcellular location">
    <subcellularLocation>
        <location evidence="1">Membrane</location>
        <topology evidence="1">Multi-pass membrane protein</topology>
    </subcellularLocation>
</comment>
<evidence type="ECO:0000256" key="1">
    <source>
        <dbReference type="ARBA" id="ARBA00004141"/>
    </source>
</evidence>
<accession>A0A1N7J0U4</accession>
<reference evidence="8" key="1">
    <citation type="submission" date="2017-01" db="EMBL/GenBank/DDBJ databases">
        <authorList>
            <person name="Varghese N."/>
            <person name="Submissions S."/>
        </authorList>
    </citation>
    <scope>NUCLEOTIDE SEQUENCE [LARGE SCALE GENOMIC DNA]</scope>
    <source>
        <strain evidence="8">DSM 22306</strain>
    </source>
</reference>
<organism evidence="7 8">
    <name type="scientific">Neptunomonas antarctica</name>
    <dbReference type="NCBI Taxonomy" id="619304"/>
    <lineage>
        <taxon>Bacteria</taxon>
        <taxon>Pseudomonadati</taxon>
        <taxon>Pseudomonadota</taxon>
        <taxon>Gammaproteobacteria</taxon>
        <taxon>Oceanospirillales</taxon>
        <taxon>Oceanospirillaceae</taxon>
        <taxon>Neptunomonas</taxon>
    </lineage>
</organism>
<dbReference type="InterPro" id="IPR051533">
    <property type="entry name" value="WaaL-like"/>
</dbReference>
<dbReference type="EMBL" id="FTOE01000001">
    <property type="protein sequence ID" value="SIS42904.1"/>
    <property type="molecule type" value="Genomic_DNA"/>
</dbReference>
<evidence type="ECO:0000313" key="8">
    <source>
        <dbReference type="Proteomes" id="UP000185999"/>
    </source>
</evidence>
<evidence type="ECO:0000313" key="7">
    <source>
        <dbReference type="EMBL" id="SIS42904.1"/>
    </source>
</evidence>
<feature type="transmembrane region" description="Helical" evidence="5">
    <location>
        <begin position="88"/>
        <end position="106"/>
    </location>
</feature>
<feature type="transmembrane region" description="Helical" evidence="5">
    <location>
        <begin position="370"/>
        <end position="390"/>
    </location>
</feature>
<proteinExistence type="predicted"/>
<feature type="transmembrane region" description="Helical" evidence="5">
    <location>
        <begin position="113"/>
        <end position="132"/>
    </location>
</feature>
<dbReference type="PANTHER" id="PTHR37422:SF13">
    <property type="entry name" value="LIPOPOLYSACCHARIDE BIOSYNTHESIS PROTEIN PA4999-RELATED"/>
    <property type="match status" value="1"/>
</dbReference>
<feature type="transmembrane region" description="Helical" evidence="5">
    <location>
        <begin position="20"/>
        <end position="46"/>
    </location>
</feature>
<evidence type="ECO:0000256" key="3">
    <source>
        <dbReference type="ARBA" id="ARBA00022989"/>
    </source>
</evidence>
<dbReference type="AlphaFoldDB" id="A0A1N7J0U4"/>
<feature type="transmembrane region" description="Helical" evidence="5">
    <location>
        <begin position="152"/>
        <end position="173"/>
    </location>
</feature>
<sequence>MVSFKFLKSAGWAPWLPLLAVISLPFGRSVELFVLIMAVIGLYDLIKNHQNIRQSFGLKAFTIVFICFMAPALLSLPDAFDLRYSSTSLIGMIRFYFCGVFIINRITNYNTHLWLATGIGCVLAFWGVDAWLQQLAGHDVFGLPPFSSGRISGIFSDNAELGLMIIPFLGVAIAAFKERINVYASVILALLSVSVILISGDRSGWVSLFAIAVFWILLFRPKNFKFSRNNFLISISGIVLMAVAVFNTPQFQARLDRSLIGLSGNYESVNTASSFRLPIWNTALRMFADNPVNGVGVRGFRYAYPDYALSDDIFVDKSLPKDEQVGAYQAHQIVLEFLAEMGIIGLIGFMAAMWVLFVKWYPIVRSQQSALASGYLISLMAIFFPINSHLSSFSSSWAQVIWLLVALCVSAMAIEKRDCSDS</sequence>
<feature type="domain" description="O-antigen ligase-related" evidence="6">
    <location>
        <begin position="188"/>
        <end position="350"/>
    </location>
</feature>
<dbReference type="Pfam" id="PF04932">
    <property type="entry name" value="Wzy_C"/>
    <property type="match status" value="1"/>
</dbReference>